<dbReference type="Gene3D" id="3.40.50.720">
    <property type="entry name" value="NAD(P)-binding Rossmann-like Domain"/>
    <property type="match status" value="1"/>
</dbReference>
<comment type="similarity">
    <text evidence="2">Belongs to the monovalent cation:proton antiporter 2 (CPA2) transporter (TC 2.A.37) family.</text>
</comment>
<dbReference type="GO" id="GO:0015297">
    <property type="term" value="F:antiporter activity"/>
    <property type="evidence" value="ECO:0007669"/>
    <property type="project" value="InterPro"/>
</dbReference>
<comment type="subcellular location">
    <subcellularLocation>
        <location evidence="1">Membrane</location>
        <topology evidence="1">Multi-pass membrane protein</topology>
    </subcellularLocation>
</comment>
<dbReference type="GO" id="GO:1902600">
    <property type="term" value="P:proton transmembrane transport"/>
    <property type="evidence" value="ECO:0007669"/>
    <property type="project" value="InterPro"/>
</dbReference>
<feature type="transmembrane region" description="Helical" evidence="7">
    <location>
        <begin position="343"/>
        <end position="362"/>
    </location>
</feature>
<dbReference type="GO" id="GO:0016020">
    <property type="term" value="C:membrane"/>
    <property type="evidence" value="ECO:0007669"/>
    <property type="project" value="UniProtKB-SubCell"/>
</dbReference>
<dbReference type="AlphaFoldDB" id="A0A3N2R1G8"/>
<feature type="transmembrane region" description="Helical" evidence="7">
    <location>
        <begin position="42"/>
        <end position="60"/>
    </location>
</feature>
<evidence type="ECO:0000256" key="4">
    <source>
        <dbReference type="ARBA" id="ARBA00022692"/>
    </source>
</evidence>
<proteinExistence type="inferred from homology"/>
<dbReference type="InterPro" id="IPR038770">
    <property type="entry name" value="Na+/solute_symporter_sf"/>
</dbReference>
<dbReference type="SUPFAM" id="SSF51735">
    <property type="entry name" value="NAD(P)-binding Rossmann-fold domains"/>
    <property type="match status" value="1"/>
</dbReference>
<feature type="domain" description="Cation/H+ exchanger transmembrane" evidence="8">
    <location>
        <begin position="11"/>
        <end position="361"/>
    </location>
</feature>
<dbReference type="PANTHER" id="PTHR42751">
    <property type="entry name" value="SODIUM/HYDROGEN EXCHANGER FAMILY/TRKA DOMAIN PROTEIN"/>
    <property type="match status" value="1"/>
</dbReference>
<evidence type="ECO:0000256" key="3">
    <source>
        <dbReference type="ARBA" id="ARBA00022448"/>
    </source>
</evidence>
<dbReference type="Pfam" id="PF00999">
    <property type="entry name" value="Na_H_Exchanger"/>
    <property type="match status" value="1"/>
</dbReference>
<dbReference type="PANTHER" id="PTHR42751:SF3">
    <property type="entry name" value="SODIUM_GLUTAMATE SYMPORTER"/>
    <property type="match status" value="1"/>
</dbReference>
<reference evidence="10 11" key="1">
    <citation type="submission" date="2018-10" db="EMBL/GenBank/DDBJ databases">
        <title>Histidinibacterium lentulum gen. nov., sp. nov., a marine bacterium from the culture broth of Picochlorum sp. 122.</title>
        <authorList>
            <person name="Wang G."/>
        </authorList>
    </citation>
    <scope>NUCLEOTIDE SEQUENCE [LARGE SCALE GENOMIC DNA]</scope>
    <source>
        <strain evidence="10 11">B17</strain>
    </source>
</reference>
<dbReference type="Proteomes" id="UP000268016">
    <property type="component" value="Unassembled WGS sequence"/>
</dbReference>
<dbReference type="EMBL" id="RDRB01000005">
    <property type="protein sequence ID" value="ROU01312.1"/>
    <property type="molecule type" value="Genomic_DNA"/>
</dbReference>
<feature type="transmembrane region" description="Helical" evidence="7">
    <location>
        <begin position="169"/>
        <end position="192"/>
    </location>
</feature>
<protein>
    <submittedName>
        <fullName evidence="10">Sodium:proton exchanger</fullName>
    </submittedName>
</protein>
<sequence length="556" mass="58762">MVLASAVGFAGLLLRQPLIVSFIAVGILAGPSAFDIARSDVQIDLLAELGIALLLFLVGLKLDFQLVRTLGAVSLTTGLGQVLFTTVFGFLIGLGLGLDPLTAIYVAIALTFSSTIIIVKLLSDKREIDSLHGRIALGFLIVQDVVVVLAMILLSALGVGAAGEAPLAAVLQVFGYGLAMLAFVAVFVRYIADPLVERLSRAPELLVSFAIAWAALLAAVGHYLGFGKELGGLLAGVSLASTPFREAIAARLASLRDFLLLFFFIALGASLDLSVLGAAVWPAIVLSLFVLIGNPLIVLAIMGAMGYRKRTGFLAGLTVAQISEFSLIFMAMGVSIGHVAEEALGLVTLVGLVTIAASTYMITWSHQIYDRLEPFLGIFERKRLRDDAAEGPRTGERHDVVLFGLGRYGLGIARNLKAQGLKVLGVDFNPEAVRHARTQGFDVAFGDVTDPETLAHLPLMQASWVVSAVPDHDTGLVHDDPRKALIRTLKDLGYPGRVAVSAQSDAAARDLRDAAADLVLLPYADAASAAARMILTGHGEAQPETEDPMGQKELAV</sequence>
<keyword evidence="11" id="KW-1185">Reference proteome</keyword>
<evidence type="ECO:0000256" key="5">
    <source>
        <dbReference type="ARBA" id="ARBA00022989"/>
    </source>
</evidence>
<keyword evidence="3" id="KW-0813">Transport</keyword>
<evidence type="ECO:0000313" key="10">
    <source>
        <dbReference type="EMBL" id="ROU01312.1"/>
    </source>
</evidence>
<feature type="transmembrane region" description="Helical" evidence="7">
    <location>
        <begin position="72"/>
        <end position="96"/>
    </location>
</feature>
<accession>A0A3N2R1G8</accession>
<evidence type="ECO:0000256" key="6">
    <source>
        <dbReference type="ARBA" id="ARBA00023136"/>
    </source>
</evidence>
<keyword evidence="4 7" id="KW-0812">Transmembrane</keyword>
<dbReference type="GO" id="GO:0006813">
    <property type="term" value="P:potassium ion transport"/>
    <property type="evidence" value="ECO:0007669"/>
    <property type="project" value="InterPro"/>
</dbReference>
<comment type="caution">
    <text evidence="10">The sequence shown here is derived from an EMBL/GenBank/DDBJ whole genome shotgun (WGS) entry which is preliminary data.</text>
</comment>
<dbReference type="InterPro" id="IPR006153">
    <property type="entry name" value="Cation/H_exchanger_TM"/>
</dbReference>
<evidence type="ECO:0000256" key="2">
    <source>
        <dbReference type="ARBA" id="ARBA00005551"/>
    </source>
</evidence>
<feature type="transmembrane region" description="Helical" evidence="7">
    <location>
        <begin position="204"/>
        <end position="224"/>
    </location>
</feature>
<keyword evidence="6 7" id="KW-0472">Membrane</keyword>
<keyword evidence="5 7" id="KW-1133">Transmembrane helix</keyword>
<evidence type="ECO:0000256" key="1">
    <source>
        <dbReference type="ARBA" id="ARBA00004141"/>
    </source>
</evidence>
<dbReference type="OrthoDB" id="9781411at2"/>
<dbReference type="Pfam" id="PF02254">
    <property type="entry name" value="TrkA_N"/>
    <property type="match status" value="1"/>
</dbReference>
<dbReference type="InterPro" id="IPR036291">
    <property type="entry name" value="NAD(P)-bd_dom_sf"/>
</dbReference>
<feature type="transmembrane region" description="Helical" evidence="7">
    <location>
        <begin position="314"/>
        <end position="337"/>
    </location>
</feature>
<feature type="transmembrane region" description="Helical" evidence="7">
    <location>
        <begin position="102"/>
        <end position="123"/>
    </location>
</feature>
<feature type="transmembrane region" description="Helical" evidence="7">
    <location>
        <begin position="287"/>
        <end position="307"/>
    </location>
</feature>
<gene>
    <name evidence="10" type="ORF">EAT49_12225</name>
</gene>
<feature type="transmembrane region" description="Helical" evidence="7">
    <location>
        <begin position="260"/>
        <end position="281"/>
    </location>
</feature>
<evidence type="ECO:0000313" key="11">
    <source>
        <dbReference type="Proteomes" id="UP000268016"/>
    </source>
</evidence>
<evidence type="ECO:0000259" key="9">
    <source>
        <dbReference type="Pfam" id="PF02254"/>
    </source>
</evidence>
<name>A0A3N2R1G8_9RHOB</name>
<dbReference type="InterPro" id="IPR003148">
    <property type="entry name" value="RCK_N"/>
</dbReference>
<organism evidence="10 11">
    <name type="scientific">Histidinibacterium lentulum</name>
    <dbReference type="NCBI Taxonomy" id="2480588"/>
    <lineage>
        <taxon>Bacteria</taxon>
        <taxon>Pseudomonadati</taxon>
        <taxon>Pseudomonadota</taxon>
        <taxon>Alphaproteobacteria</taxon>
        <taxon>Rhodobacterales</taxon>
        <taxon>Paracoccaceae</taxon>
        <taxon>Histidinibacterium</taxon>
    </lineage>
</organism>
<evidence type="ECO:0000256" key="7">
    <source>
        <dbReference type="SAM" id="Phobius"/>
    </source>
</evidence>
<evidence type="ECO:0000259" key="8">
    <source>
        <dbReference type="Pfam" id="PF00999"/>
    </source>
</evidence>
<dbReference type="Gene3D" id="1.20.1530.20">
    <property type="match status" value="1"/>
</dbReference>
<feature type="domain" description="RCK N-terminal" evidence="9">
    <location>
        <begin position="400"/>
        <end position="522"/>
    </location>
</feature>
<feature type="transmembrane region" description="Helical" evidence="7">
    <location>
        <begin position="135"/>
        <end position="157"/>
    </location>
</feature>